<protein>
    <submittedName>
        <fullName evidence="1">16343_t:CDS:1</fullName>
    </submittedName>
</protein>
<dbReference type="AlphaFoldDB" id="A0A9N9GZ77"/>
<proteinExistence type="predicted"/>
<dbReference type="Proteomes" id="UP000789570">
    <property type="component" value="Unassembled WGS sequence"/>
</dbReference>
<organism evidence="1 2">
    <name type="scientific">Funneliformis caledonium</name>
    <dbReference type="NCBI Taxonomy" id="1117310"/>
    <lineage>
        <taxon>Eukaryota</taxon>
        <taxon>Fungi</taxon>
        <taxon>Fungi incertae sedis</taxon>
        <taxon>Mucoromycota</taxon>
        <taxon>Glomeromycotina</taxon>
        <taxon>Glomeromycetes</taxon>
        <taxon>Glomerales</taxon>
        <taxon>Glomeraceae</taxon>
        <taxon>Funneliformis</taxon>
    </lineage>
</organism>
<accession>A0A9N9GZ77</accession>
<dbReference type="EMBL" id="CAJVPQ010003925">
    <property type="protein sequence ID" value="CAG8640591.1"/>
    <property type="molecule type" value="Genomic_DNA"/>
</dbReference>
<feature type="non-terminal residue" evidence="1">
    <location>
        <position position="107"/>
    </location>
</feature>
<keyword evidence="2" id="KW-1185">Reference proteome</keyword>
<comment type="caution">
    <text evidence="1">The sequence shown here is derived from an EMBL/GenBank/DDBJ whole genome shotgun (WGS) entry which is preliminary data.</text>
</comment>
<evidence type="ECO:0000313" key="2">
    <source>
        <dbReference type="Proteomes" id="UP000789570"/>
    </source>
</evidence>
<sequence>MKYLSKDLRAGDLYRYTRKLYLQNNHFRRILVDFEISRIFRVTNLRWAKSSGGEHDKELWSIELENLVEPRWQFGQRSKFAGQNFGGDGVEQDVIISVVELEISVVM</sequence>
<evidence type="ECO:0000313" key="1">
    <source>
        <dbReference type="EMBL" id="CAG8640591.1"/>
    </source>
</evidence>
<reference evidence="1" key="1">
    <citation type="submission" date="2021-06" db="EMBL/GenBank/DDBJ databases">
        <authorList>
            <person name="Kallberg Y."/>
            <person name="Tangrot J."/>
            <person name="Rosling A."/>
        </authorList>
    </citation>
    <scope>NUCLEOTIDE SEQUENCE</scope>
    <source>
        <strain evidence="1">UK204</strain>
    </source>
</reference>
<name>A0A9N9GZ77_9GLOM</name>
<gene>
    <name evidence="1" type="ORF">FCALED_LOCUS10544</name>
</gene>